<gene>
    <name evidence="2" type="primary">yfaZ</name>
    <name evidence="2" type="ordered locus">Dda3937_01786</name>
</gene>
<keyword evidence="3" id="KW-1185">Reference proteome</keyword>
<accession>E0SE03</accession>
<dbReference type="eggNOG" id="ENOG5030AVP">
    <property type="taxonomic scope" value="Bacteria"/>
</dbReference>
<evidence type="ECO:0000313" key="2">
    <source>
        <dbReference type="EMBL" id="ADM97453.1"/>
    </source>
</evidence>
<evidence type="ECO:0000256" key="1">
    <source>
        <dbReference type="SAM" id="SignalP"/>
    </source>
</evidence>
<dbReference type="InterPro" id="IPR011250">
    <property type="entry name" value="OMP/PagP_B-barrel"/>
</dbReference>
<dbReference type="Proteomes" id="UP000006859">
    <property type="component" value="Chromosome"/>
</dbReference>
<dbReference type="HOGENOM" id="CLU_128134_1_0_6"/>
<dbReference type="InterPro" id="IPR009998">
    <property type="entry name" value="YfaZ"/>
</dbReference>
<evidence type="ECO:0000313" key="3">
    <source>
        <dbReference type="Proteomes" id="UP000006859"/>
    </source>
</evidence>
<protein>
    <submittedName>
        <fullName evidence="2">Predicted outer membrane porin protein</fullName>
    </submittedName>
</protein>
<organism evidence="2 3">
    <name type="scientific">Dickeya dadantii (strain 3937)</name>
    <name type="common">Erwinia chrysanthemi (strain 3937)</name>
    <dbReference type="NCBI Taxonomy" id="198628"/>
    <lineage>
        <taxon>Bacteria</taxon>
        <taxon>Pseudomonadati</taxon>
        <taxon>Pseudomonadota</taxon>
        <taxon>Gammaproteobacteria</taxon>
        <taxon>Enterobacterales</taxon>
        <taxon>Pectobacteriaceae</taxon>
        <taxon>Dickeya</taxon>
    </lineage>
</organism>
<proteinExistence type="predicted"/>
<feature type="signal peptide" evidence="1">
    <location>
        <begin position="1"/>
        <end position="28"/>
    </location>
</feature>
<dbReference type="KEGG" id="ddd:Dda3937_01786"/>
<reference evidence="2 3" key="1">
    <citation type="journal article" date="2011" name="J. Bacteriol.">
        <title>Genome sequence of the plant-pathogenic bacterium Dickeya dadantii 3937.</title>
        <authorList>
            <person name="Glasner J.D."/>
            <person name="Yang C.H."/>
            <person name="Reverchon S."/>
            <person name="Hugouvieux-Cotte-Pattat N."/>
            <person name="Condemine G."/>
            <person name="Bohin J.P."/>
            <person name="Van Gijsegem F."/>
            <person name="Yang S."/>
            <person name="Franza T."/>
            <person name="Expert D."/>
            <person name="Plunkett G. III"/>
            <person name="San Francisco M.J."/>
            <person name="Charkowski A.O."/>
            <person name="Py B."/>
            <person name="Bell K."/>
            <person name="Rauscher L."/>
            <person name="Rodriguez-Palenzuela P."/>
            <person name="Toussaint A."/>
            <person name="Holeva M.C."/>
            <person name="He S.Y."/>
            <person name="Douet V."/>
            <person name="Boccara M."/>
            <person name="Blanco C."/>
            <person name="Toth I."/>
            <person name="Anderson B.D."/>
            <person name="Biehl B.S."/>
            <person name="Mau B."/>
            <person name="Flynn S.M."/>
            <person name="Barras F."/>
            <person name="Lindeberg M."/>
            <person name="Birch P.R."/>
            <person name="Tsuyumu S."/>
            <person name="Shi X."/>
            <person name="Hibbing M."/>
            <person name="Yap M.N."/>
            <person name="Carpentier M."/>
            <person name="Dassa E."/>
            <person name="Umehara M."/>
            <person name="Kim J.F."/>
            <person name="Rusch M."/>
            <person name="Soni P."/>
            <person name="Mayhew G.F."/>
            <person name="Fouts D.E."/>
            <person name="Gill S.R."/>
            <person name="Blattner F.R."/>
            <person name="Keen N.T."/>
            <person name="Perna N.T."/>
        </authorList>
    </citation>
    <scope>NUCLEOTIDE SEQUENCE [LARGE SCALE GENOMIC DNA]</scope>
    <source>
        <strain evidence="2 3">3937</strain>
    </source>
</reference>
<sequence>MSLRIIEMKKWVIACAGSLLLATVSAHAIGISGEAGRDYTGVNAGFGLGVPGLSGNAGWSHDDKHSNDVYSAGLDYTFALSNASLKVGAKGLYLNQNHFKDGYGVALGGGLQVPVTSSISLYGEGYYSPDAFSSHVDHYVEARGGVRWQPFRPLSLDVGYRYINMASGEDGNDNRVADTAYVGVGLNF</sequence>
<dbReference type="EMBL" id="CP002038">
    <property type="protein sequence ID" value="ADM97453.1"/>
    <property type="molecule type" value="Genomic_DNA"/>
</dbReference>
<keyword evidence="1" id="KW-0732">Signal</keyword>
<name>E0SE03_DICD3</name>
<dbReference type="SUPFAM" id="SSF56925">
    <property type="entry name" value="OMPA-like"/>
    <property type="match status" value="1"/>
</dbReference>
<dbReference type="STRING" id="198628.Dda3937_01786"/>
<dbReference type="Pfam" id="PF07437">
    <property type="entry name" value="YfaZ"/>
    <property type="match status" value="1"/>
</dbReference>
<dbReference type="AlphaFoldDB" id="E0SE03"/>
<feature type="chain" id="PRO_5003140175" evidence="1">
    <location>
        <begin position="29"/>
        <end position="188"/>
    </location>
</feature>